<dbReference type="Gene3D" id="2.30.320.10">
    <property type="entry name" value="YwqG-like"/>
    <property type="match status" value="1"/>
</dbReference>
<dbReference type="OrthoDB" id="4332009at2"/>
<reference evidence="1 2" key="1">
    <citation type="submission" date="2019-03" db="EMBL/GenBank/DDBJ databases">
        <title>Draft genome sequences of novel Actinobacteria.</title>
        <authorList>
            <person name="Sahin N."/>
            <person name="Ay H."/>
            <person name="Saygin H."/>
        </authorList>
    </citation>
    <scope>NUCLEOTIDE SEQUENCE [LARGE SCALE GENOMIC DNA]</scope>
    <source>
        <strain evidence="1 2">DSM 45347</strain>
    </source>
</reference>
<organism evidence="1 2">
    <name type="scientific">Actinomadura bangladeshensis</name>
    <dbReference type="NCBI Taxonomy" id="453573"/>
    <lineage>
        <taxon>Bacteria</taxon>
        <taxon>Bacillati</taxon>
        <taxon>Actinomycetota</taxon>
        <taxon>Actinomycetes</taxon>
        <taxon>Streptosporangiales</taxon>
        <taxon>Thermomonosporaceae</taxon>
        <taxon>Actinomadura</taxon>
    </lineage>
</organism>
<evidence type="ECO:0000313" key="1">
    <source>
        <dbReference type="EMBL" id="TDC02499.1"/>
    </source>
</evidence>
<proteinExistence type="predicted"/>
<protein>
    <submittedName>
        <fullName evidence="1">DUF1963 domain-containing protein</fullName>
    </submittedName>
</protein>
<dbReference type="Proteomes" id="UP000295431">
    <property type="component" value="Unassembled WGS sequence"/>
</dbReference>
<keyword evidence="2" id="KW-1185">Reference proteome</keyword>
<sequence>MPHTTRPPIVDITEDIPGLAAYARTAVRLHPRRGNPGVGDSHIGGPLLWPAAEPWPLCDESHGTRRNPDKEPMAMAPIAQLHAADVPAFPFPDGTDLLQILWCPNHDGDFPDASISVHWRRAADIADVLTDPPAPRTAEDGMVPFPCVLDPEPVTEYPWVEELPQQIQDELEDWDVDYPAYQYGLSIASGCKLGGGMSWEATDMGDPPTCDECGTVARLILQLDSSEWGGESDHDGGPPRWCPIEDADLDGDAHWEAIEPTGMQIGRYSHGGFFGCPTDHRHPVSFYWQ</sequence>
<accession>A0A4R4N1G5</accession>
<dbReference type="AlphaFoldDB" id="A0A4R4N1G5"/>
<name>A0A4R4N1G5_9ACTN</name>
<evidence type="ECO:0000313" key="2">
    <source>
        <dbReference type="Proteomes" id="UP000295431"/>
    </source>
</evidence>
<comment type="caution">
    <text evidence="1">The sequence shown here is derived from an EMBL/GenBank/DDBJ whole genome shotgun (WGS) entry which is preliminary data.</text>
</comment>
<dbReference type="EMBL" id="SMJW01000438">
    <property type="protein sequence ID" value="TDC02499.1"/>
    <property type="molecule type" value="Genomic_DNA"/>
</dbReference>
<gene>
    <name evidence="1" type="ORF">E1284_39385</name>
</gene>
<dbReference type="RefSeq" id="WP_131945230.1">
    <property type="nucleotide sequence ID" value="NZ_BAAAMX010000003.1"/>
</dbReference>